<proteinExistence type="predicted"/>
<evidence type="ECO:0000313" key="3">
    <source>
        <dbReference type="Proteomes" id="UP000280792"/>
    </source>
</evidence>
<dbReference type="RefSeq" id="WP_125015039.1">
    <property type="nucleotide sequence ID" value="NZ_QWEZ01000001.1"/>
</dbReference>
<name>A0A3P3VRI8_9GAMM</name>
<sequence length="400" mass="43086">MIRTTALLCLLQLLLSPPLSADEQWQVRPFVGSLSGGPAFGQMLQTGSGLHHLCGTEDGSLFLASGQRIDRIDPDGQRWPIAGDGFEGLIDGPAALTRFRMGVGAYYRSHNLACAHPGLVFIGDTGNKRVRRLQLQGKNWVVDTVAGGGGEKKALPGTYLKGGSLDLGNTFSIALQDQTQLIIATRYGAWSLHLPSDQASWLGAWPESTSTWRGSAKLNLMMGDADRLGNSYFVSRTPDVVVRVSAEGKLEHFAGIVARHPKPHHIGDGAPREAYFDTPNSLVVAPDGSAVYVCGGDEYDIRRVPTAPGEPTQTLMRNGRWGHASLHPNKARGPAVFSPQETGTLMPQGTLSVMMVSPLYGRDWAGNLYAGLVPWRGMSQFVAGKGVLPTHSFTLYRFAP</sequence>
<dbReference type="SUPFAM" id="SSF63829">
    <property type="entry name" value="Calcium-dependent phosphotriesterase"/>
    <property type="match status" value="2"/>
</dbReference>
<dbReference type="InterPro" id="IPR011042">
    <property type="entry name" value="6-blade_b-propeller_TolB-like"/>
</dbReference>
<accession>A0A3P3VRI8</accession>
<comment type="caution">
    <text evidence="2">The sequence shown here is derived from an EMBL/GenBank/DDBJ whole genome shotgun (WGS) entry which is preliminary data.</text>
</comment>
<evidence type="ECO:0000313" key="2">
    <source>
        <dbReference type="EMBL" id="RRJ84608.1"/>
    </source>
</evidence>
<dbReference type="Gene3D" id="2.120.10.30">
    <property type="entry name" value="TolB, C-terminal domain"/>
    <property type="match status" value="2"/>
</dbReference>
<evidence type="ECO:0008006" key="4">
    <source>
        <dbReference type="Google" id="ProtNLM"/>
    </source>
</evidence>
<reference evidence="2 3" key="2">
    <citation type="submission" date="2018-12" db="EMBL/GenBank/DDBJ databases">
        <title>Simiduia agarivorans gen. nov., sp. nov., a marine, agarolytic bacterium isolated from shallow coastal water from Keelung, Taiwan.</title>
        <authorList>
            <person name="Shieh W.Y."/>
        </authorList>
    </citation>
    <scope>NUCLEOTIDE SEQUENCE [LARGE SCALE GENOMIC DNA]</scope>
    <source>
        <strain evidence="2 3">GTF-13</strain>
    </source>
</reference>
<keyword evidence="3" id="KW-1185">Reference proteome</keyword>
<keyword evidence="1" id="KW-0732">Signal</keyword>
<gene>
    <name evidence="2" type="ORF">D0544_05750</name>
</gene>
<evidence type="ECO:0000256" key="1">
    <source>
        <dbReference type="SAM" id="SignalP"/>
    </source>
</evidence>
<reference evidence="2 3" key="1">
    <citation type="submission" date="2018-08" db="EMBL/GenBank/DDBJ databases">
        <authorList>
            <person name="Khan S.A."/>
        </authorList>
    </citation>
    <scope>NUCLEOTIDE SEQUENCE [LARGE SCALE GENOMIC DNA]</scope>
    <source>
        <strain evidence="2 3">GTF-13</strain>
    </source>
</reference>
<protein>
    <recommendedName>
        <fullName evidence="4">DUF1513 domain-containing protein</fullName>
    </recommendedName>
</protein>
<dbReference type="Proteomes" id="UP000280792">
    <property type="component" value="Unassembled WGS sequence"/>
</dbReference>
<feature type="chain" id="PRO_5017977768" description="DUF1513 domain-containing protein" evidence="1">
    <location>
        <begin position="22"/>
        <end position="400"/>
    </location>
</feature>
<organism evidence="2 3">
    <name type="scientific">Aestuariirhabdus litorea</name>
    <dbReference type="NCBI Taxonomy" id="2528527"/>
    <lineage>
        <taxon>Bacteria</taxon>
        <taxon>Pseudomonadati</taxon>
        <taxon>Pseudomonadota</taxon>
        <taxon>Gammaproteobacteria</taxon>
        <taxon>Oceanospirillales</taxon>
        <taxon>Aestuariirhabdaceae</taxon>
        <taxon>Aestuariirhabdus</taxon>
    </lineage>
</organism>
<dbReference type="EMBL" id="QWEZ01000001">
    <property type="protein sequence ID" value="RRJ84608.1"/>
    <property type="molecule type" value="Genomic_DNA"/>
</dbReference>
<feature type="signal peptide" evidence="1">
    <location>
        <begin position="1"/>
        <end position="21"/>
    </location>
</feature>
<dbReference type="AlphaFoldDB" id="A0A3P3VRI8"/>